<dbReference type="EMBL" id="CAUYUJ010020871">
    <property type="protein sequence ID" value="CAK0901045.1"/>
    <property type="molecule type" value="Genomic_DNA"/>
</dbReference>
<gene>
    <name evidence="3" type="ORF">PCOR1329_LOCUS78143</name>
</gene>
<accession>A0ABN9XS42</accession>
<dbReference type="PANTHER" id="PTHR43238">
    <property type="entry name" value="GDP-L-FUCOSE SYNTHASE"/>
    <property type="match status" value="1"/>
</dbReference>
<dbReference type="InterPro" id="IPR036291">
    <property type="entry name" value="NAD(P)-bd_dom_sf"/>
</dbReference>
<organism evidence="3 4">
    <name type="scientific">Prorocentrum cordatum</name>
    <dbReference type="NCBI Taxonomy" id="2364126"/>
    <lineage>
        <taxon>Eukaryota</taxon>
        <taxon>Sar</taxon>
        <taxon>Alveolata</taxon>
        <taxon>Dinophyceae</taxon>
        <taxon>Prorocentrales</taxon>
        <taxon>Prorocentraceae</taxon>
        <taxon>Prorocentrum</taxon>
    </lineage>
</organism>
<evidence type="ECO:0000259" key="2">
    <source>
        <dbReference type="Pfam" id="PF01370"/>
    </source>
</evidence>
<comment type="caution">
    <text evidence="3">The sequence shown here is derived from an EMBL/GenBank/DDBJ whole genome shotgun (WGS) entry which is preliminary data.</text>
</comment>
<dbReference type="Gene3D" id="3.90.25.10">
    <property type="entry name" value="UDP-galactose 4-epimerase, domain 1"/>
    <property type="match status" value="1"/>
</dbReference>
<protein>
    <recommendedName>
        <fullName evidence="2">NAD-dependent epimerase/dehydratase domain-containing protein</fullName>
    </recommendedName>
</protein>
<evidence type="ECO:0000256" key="1">
    <source>
        <dbReference type="SAM" id="MobiDB-lite"/>
    </source>
</evidence>
<evidence type="ECO:0000313" key="3">
    <source>
        <dbReference type="EMBL" id="CAK0901045.1"/>
    </source>
</evidence>
<feature type="region of interest" description="Disordered" evidence="1">
    <location>
        <begin position="1"/>
        <end position="44"/>
    </location>
</feature>
<dbReference type="InterPro" id="IPR001509">
    <property type="entry name" value="Epimerase_deHydtase"/>
</dbReference>
<dbReference type="SUPFAM" id="SSF51735">
    <property type="entry name" value="NAD(P)-binding Rossmann-fold domains"/>
    <property type="match status" value="1"/>
</dbReference>
<dbReference type="Proteomes" id="UP001189429">
    <property type="component" value="Unassembled WGS sequence"/>
</dbReference>
<dbReference type="Pfam" id="PF01370">
    <property type="entry name" value="Epimerase"/>
    <property type="match status" value="1"/>
</dbReference>
<dbReference type="PANTHER" id="PTHR43238:SF1">
    <property type="entry name" value="GDP-L-FUCOSE SYNTHASE"/>
    <property type="match status" value="1"/>
</dbReference>
<feature type="domain" description="NAD-dependent epimerase/dehydratase" evidence="2">
    <location>
        <begin position="49"/>
        <end position="272"/>
    </location>
</feature>
<name>A0ABN9XS42_9DINO</name>
<sequence length="309" mass="33037">MSPKTAPGDAESEMGKTARGCPGHSLQEPCTFTMDRPRPTEGGLRGRRVAVTGASGFLGRHLLERLRELGAEVLPVRHSEFDLTEQAAVRRLYADLRPEVLIHAAGAVGGIGANVANPGRFLYENAVMGLMLLEEGRAAGLGKLVLVSTVCAYPESAGQGEGGVMREEVLWDGFPSASIASYGISKRLLHEALRQHHKQYGLRSATLVLTNLYGPHDHFDQNGHMVPMVVARYCDAARDGLSSVTNWGTGKAIRDWVYVGDAARAICLAAGSDAPALCDGTPINIGSGQGRTVRELCELCQRLSGYEGE</sequence>
<reference evidence="3" key="1">
    <citation type="submission" date="2023-10" db="EMBL/GenBank/DDBJ databases">
        <authorList>
            <person name="Chen Y."/>
            <person name="Shah S."/>
            <person name="Dougan E. K."/>
            <person name="Thang M."/>
            <person name="Chan C."/>
        </authorList>
    </citation>
    <scope>NUCLEOTIDE SEQUENCE [LARGE SCALE GENOMIC DNA]</scope>
</reference>
<dbReference type="Gene3D" id="3.40.50.720">
    <property type="entry name" value="NAD(P)-binding Rossmann-like Domain"/>
    <property type="match status" value="1"/>
</dbReference>
<proteinExistence type="predicted"/>
<evidence type="ECO:0000313" key="4">
    <source>
        <dbReference type="Proteomes" id="UP001189429"/>
    </source>
</evidence>
<feature type="non-terminal residue" evidence="3">
    <location>
        <position position="309"/>
    </location>
</feature>
<keyword evidence="4" id="KW-1185">Reference proteome</keyword>